<dbReference type="Pfam" id="PF06282">
    <property type="entry name" value="DUF1036"/>
    <property type="match status" value="1"/>
</dbReference>
<keyword evidence="3" id="KW-1185">Reference proteome</keyword>
<reference evidence="2" key="1">
    <citation type="submission" date="2021-04" db="EMBL/GenBank/DDBJ databases">
        <authorList>
            <person name="Yoon J."/>
        </authorList>
    </citation>
    <scope>NUCLEOTIDE SEQUENCE</scope>
    <source>
        <strain evidence="2">KMU-90</strain>
    </source>
</reference>
<name>A0A8J7WEC5_9RHOB</name>
<protein>
    <submittedName>
        <fullName evidence="2">DUF1036 domain-containing protein</fullName>
    </submittedName>
</protein>
<feature type="chain" id="PRO_5035311309" evidence="1">
    <location>
        <begin position="40"/>
        <end position="152"/>
    </location>
</feature>
<proteinExistence type="predicted"/>
<dbReference type="AlphaFoldDB" id="A0A8J7WEC5"/>
<gene>
    <name evidence="2" type="ORF">KB874_05350</name>
</gene>
<evidence type="ECO:0000313" key="3">
    <source>
        <dbReference type="Proteomes" id="UP000681356"/>
    </source>
</evidence>
<dbReference type="Proteomes" id="UP000681356">
    <property type="component" value="Unassembled WGS sequence"/>
</dbReference>
<sequence length="152" mass="16960">MTLAPDRRKPTDSLNRPWKFVLAAALCALSVAAPSEARAQFAVCNQTLNVLNIAIGRFRYDAFATAGWWTVGPNQCANVIQEQLDVRFVYVFAQDVFGNVVLSGSVPMCLAPNRFDIVGEADCLVRGYLEARFHEVDTLKSERWTLFIYPPS</sequence>
<evidence type="ECO:0000256" key="1">
    <source>
        <dbReference type="SAM" id="SignalP"/>
    </source>
</evidence>
<dbReference type="InterPro" id="IPR009380">
    <property type="entry name" value="DUF1036"/>
</dbReference>
<evidence type="ECO:0000313" key="2">
    <source>
        <dbReference type="EMBL" id="MBS0123553.1"/>
    </source>
</evidence>
<dbReference type="EMBL" id="JAGTUU010000002">
    <property type="protein sequence ID" value="MBS0123553.1"/>
    <property type="molecule type" value="Genomic_DNA"/>
</dbReference>
<organism evidence="2 3">
    <name type="scientific">Thetidibacter halocola</name>
    <dbReference type="NCBI Taxonomy" id="2827239"/>
    <lineage>
        <taxon>Bacteria</taxon>
        <taxon>Pseudomonadati</taxon>
        <taxon>Pseudomonadota</taxon>
        <taxon>Alphaproteobacteria</taxon>
        <taxon>Rhodobacterales</taxon>
        <taxon>Roseobacteraceae</taxon>
        <taxon>Thetidibacter</taxon>
    </lineage>
</organism>
<accession>A0A8J7WEC5</accession>
<comment type="caution">
    <text evidence="2">The sequence shown here is derived from an EMBL/GenBank/DDBJ whole genome shotgun (WGS) entry which is preliminary data.</text>
</comment>
<feature type="signal peptide" evidence="1">
    <location>
        <begin position="1"/>
        <end position="39"/>
    </location>
</feature>
<dbReference type="RefSeq" id="WP_212535526.1">
    <property type="nucleotide sequence ID" value="NZ_JAGTUU010000002.1"/>
</dbReference>
<keyword evidence="1" id="KW-0732">Signal</keyword>